<keyword evidence="11" id="KW-1185">Reference proteome</keyword>
<gene>
    <name evidence="10" type="primary">tauB</name>
    <name evidence="10" type="ORF">FM069_11495</name>
</gene>
<dbReference type="PANTHER" id="PTHR42788:SF18">
    <property type="entry name" value="TAURINE IMPORT ATP-BINDING PROTEIN TAUB"/>
    <property type="match status" value="1"/>
</dbReference>
<keyword evidence="4" id="KW-0997">Cell inner membrane</keyword>
<evidence type="ECO:0000256" key="8">
    <source>
        <dbReference type="ARBA" id="ARBA00023136"/>
    </source>
</evidence>
<dbReference type="InterPro" id="IPR003593">
    <property type="entry name" value="AAA+_ATPase"/>
</dbReference>
<evidence type="ECO:0000256" key="3">
    <source>
        <dbReference type="ARBA" id="ARBA00022475"/>
    </source>
</evidence>
<dbReference type="PROSITE" id="PS00211">
    <property type="entry name" value="ABC_TRANSPORTER_1"/>
    <property type="match status" value="1"/>
</dbReference>
<dbReference type="PANTHER" id="PTHR42788">
    <property type="entry name" value="TAURINE IMPORT ATP-BINDING PROTEIN-RELATED"/>
    <property type="match status" value="1"/>
</dbReference>
<reference evidence="10 11" key="1">
    <citation type="submission" date="2019-07" db="EMBL/GenBank/DDBJ databases">
        <title>Pseudomonas mangiferae sp. nov., isolated from bark of mango tree in Thailand.</title>
        <authorList>
            <person name="Srisuk N."/>
            <person name="Anurat P."/>
        </authorList>
    </citation>
    <scope>NUCLEOTIDE SEQUENCE [LARGE SCALE GENOMIC DNA]</scope>
    <source>
        <strain evidence="10 11">DMKU_BBB3-04</strain>
    </source>
</reference>
<evidence type="ECO:0000256" key="5">
    <source>
        <dbReference type="ARBA" id="ARBA00022741"/>
    </source>
</evidence>
<dbReference type="Pfam" id="PF00005">
    <property type="entry name" value="ABC_tran"/>
    <property type="match status" value="1"/>
</dbReference>
<dbReference type="GO" id="GO:0016887">
    <property type="term" value="F:ATP hydrolysis activity"/>
    <property type="evidence" value="ECO:0007669"/>
    <property type="project" value="InterPro"/>
</dbReference>
<dbReference type="PROSITE" id="PS50893">
    <property type="entry name" value="ABC_TRANSPORTER_2"/>
    <property type="match status" value="1"/>
</dbReference>
<proteinExistence type="inferred from homology"/>
<dbReference type="CDD" id="cd03293">
    <property type="entry name" value="ABC_NrtD_SsuB_transporters"/>
    <property type="match status" value="1"/>
</dbReference>
<dbReference type="OrthoDB" id="9802264at2"/>
<evidence type="ECO:0000256" key="7">
    <source>
        <dbReference type="ARBA" id="ARBA00022967"/>
    </source>
</evidence>
<keyword evidence="5" id="KW-0547">Nucleotide-binding</keyword>
<dbReference type="SUPFAM" id="SSF52540">
    <property type="entry name" value="P-loop containing nucleoside triphosphate hydrolases"/>
    <property type="match status" value="1"/>
</dbReference>
<accession>A0A553GYS2</accession>
<dbReference type="SMART" id="SM00382">
    <property type="entry name" value="AAA"/>
    <property type="match status" value="1"/>
</dbReference>
<dbReference type="NCBIfam" id="NF008421">
    <property type="entry name" value="PRK11248.1"/>
    <property type="match status" value="1"/>
</dbReference>
<evidence type="ECO:0000259" key="9">
    <source>
        <dbReference type="PROSITE" id="PS50893"/>
    </source>
</evidence>
<keyword evidence="3" id="KW-1003">Cell membrane</keyword>
<dbReference type="InterPro" id="IPR017871">
    <property type="entry name" value="ABC_transporter-like_CS"/>
</dbReference>
<evidence type="ECO:0000256" key="2">
    <source>
        <dbReference type="ARBA" id="ARBA00022448"/>
    </source>
</evidence>
<dbReference type="InterPro" id="IPR050166">
    <property type="entry name" value="ABC_transporter_ATP-bind"/>
</dbReference>
<dbReference type="EMBL" id="VJOY01000007">
    <property type="protein sequence ID" value="TRX74625.1"/>
    <property type="molecule type" value="Genomic_DNA"/>
</dbReference>
<dbReference type="InterPro" id="IPR027417">
    <property type="entry name" value="P-loop_NTPase"/>
</dbReference>
<dbReference type="Proteomes" id="UP000315235">
    <property type="component" value="Unassembled WGS sequence"/>
</dbReference>
<evidence type="ECO:0000313" key="11">
    <source>
        <dbReference type="Proteomes" id="UP000315235"/>
    </source>
</evidence>
<dbReference type="GO" id="GO:0005524">
    <property type="term" value="F:ATP binding"/>
    <property type="evidence" value="ECO:0007669"/>
    <property type="project" value="UniProtKB-KW"/>
</dbReference>
<comment type="caution">
    <text evidence="10">The sequence shown here is derived from an EMBL/GenBank/DDBJ whole genome shotgun (WGS) entry which is preliminary data.</text>
</comment>
<keyword evidence="7" id="KW-1278">Translocase</keyword>
<comment type="similarity">
    <text evidence="1">Belongs to the ABC transporter superfamily.</text>
</comment>
<evidence type="ECO:0000313" key="10">
    <source>
        <dbReference type="EMBL" id="TRX74625.1"/>
    </source>
</evidence>
<sequence>MALLQLHRVSATYPGQQEPVLADLSFDLGPGQLLVALGPSGSGKTTLLNLIAGFVAPSAGRISLDGATVEGPSAERGVVFQDDALLPWQDVLDNVAFGLQLAGVPRLQREARARELLALVGLADFATRRVWQLSGGQKQRVGIARALAADPRLLLLDEPFGALDAFTREQMQALLLQVWQRAAKPVFLITHDIEEAVFLATDLILLAPAPGRIVERLSLDFGRRHGAGESVRSIKSDPLFIEAREHVLARVFAERQQRSPA</sequence>
<keyword evidence="6 10" id="KW-0067">ATP-binding</keyword>
<dbReference type="Gene3D" id="3.40.50.300">
    <property type="entry name" value="P-loop containing nucleotide triphosphate hydrolases"/>
    <property type="match status" value="1"/>
</dbReference>
<feature type="domain" description="ABC transporter" evidence="9">
    <location>
        <begin position="4"/>
        <end position="233"/>
    </location>
</feature>
<dbReference type="RefSeq" id="WP_143488450.1">
    <property type="nucleotide sequence ID" value="NZ_VJOY01000007.1"/>
</dbReference>
<evidence type="ECO:0000256" key="1">
    <source>
        <dbReference type="ARBA" id="ARBA00005417"/>
    </source>
</evidence>
<evidence type="ECO:0000256" key="6">
    <source>
        <dbReference type="ARBA" id="ARBA00022840"/>
    </source>
</evidence>
<organism evidence="10 11">
    <name type="scientific">Pseudomonas mangiferae</name>
    <dbReference type="NCBI Taxonomy" id="2593654"/>
    <lineage>
        <taxon>Bacteria</taxon>
        <taxon>Pseudomonadati</taxon>
        <taxon>Pseudomonadota</taxon>
        <taxon>Gammaproteobacteria</taxon>
        <taxon>Pseudomonadales</taxon>
        <taxon>Pseudomonadaceae</taxon>
        <taxon>Pseudomonas</taxon>
    </lineage>
</organism>
<evidence type="ECO:0000256" key="4">
    <source>
        <dbReference type="ARBA" id="ARBA00022519"/>
    </source>
</evidence>
<dbReference type="AlphaFoldDB" id="A0A553GYS2"/>
<protein>
    <submittedName>
        <fullName evidence="10">Taurine ABC transporter ATP-binding subunit</fullName>
    </submittedName>
</protein>
<name>A0A553GYS2_9PSED</name>
<keyword evidence="2" id="KW-0813">Transport</keyword>
<keyword evidence="8" id="KW-0472">Membrane</keyword>
<dbReference type="InterPro" id="IPR003439">
    <property type="entry name" value="ABC_transporter-like_ATP-bd"/>
</dbReference>